<keyword evidence="5 9" id="KW-0372">Hormone</keyword>
<dbReference type="PIRSF" id="PIRSF001795">
    <property type="entry name" value="TRH"/>
    <property type="match status" value="1"/>
</dbReference>
<evidence type="ECO:0000256" key="8">
    <source>
        <dbReference type="ARBA" id="ARBA00022815"/>
    </source>
</evidence>
<evidence type="ECO:0000256" key="4">
    <source>
        <dbReference type="ARBA" id="ARBA00022685"/>
    </source>
</evidence>
<sequence>MMPLGPLLLLVFSLAFISVCTSVAQPFPEGDEHEENSNLDNIFQRAESILLRSLLKKIEEDEENLNKESEVSQIDWILKRQHPGKRSLSNLEKRQHPGKREDVNDETYGETMKRQHPGKREEDDEFDYYSELQKRQHPGRRSLWEQYLDIPSNQLAYLNELAKRQHPGKRYLAYNKRQHPGKRGWDDEIDDGEQNLEKRQHPGKRYLGSESLDYNVPCNSQDSLNCSKGGLLLELLDNVSRSHLEEKRQHPGKRSSWDGEAEEEE</sequence>
<evidence type="ECO:0000313" key="12">
    <source>
        <dbReference type="Proteomes" id="UP000694421"/>
    </source>
</evidence>
<dbReference type="InterPro" id="IPR008857">
    <property type="entry name" value="TRH"/>
</dbReference>
<keyword evidence="8" id="KW-0027">Amidation</keyword>
<evidence type="ECO:0000256" key="9">
    <source>
        <dbReference type="PIRNR" id="PIRNR001795"/>
    </source>
</evidence>
<protein>
    <recommendedName>
        <fullName evidence="9">Pro-thyrotropin-releasing hormone</fullName>
    </recommendedName>
</protein>
<accession>A0A8D0DH22</accession>
<feature type="signal peptide" evidence="9">
    <location>
        <begin position="1"/>
        <end position="24"/>
    </location>
</feature>
<dbReference type="GO" id="GO:0005576">
    <property type="term" value="C:extracellular region"/>
    <property type="evidence" value="ECO:0007669"/>
    <property type="project" value="UniProtKB-SubCell"/>
</dbReference>
<comment type="subcellular location">
    <subcellularLocation>
        <location evidence="1">Secreted</location>
    </subcellularLocation>
</comment>
<evidence type="ECO:0000256" key="3">
    <source>
        <dbReference type="ARBA" id="ARBA00022525"/>
    </source>
</evidence>
<comment type="function">
    <text evidence="9">Functions as a regulator of the biosynthesis of TSH in the anterior pituitary gland and as a neurotransmitter/ neuromodulator in the central and peripheral nervous systems.</text>
</comment>
<feature type="compositionally biased region" description="Basic and acidic residues" evidence="10">
    <location>
        <begin position="91"/>
        <end position="102"/>
    </location>
</feature>
<keyword evidence="7" id="KW-0677">Repeat</keyword>
<dbReference type="GO" id="GO:0042755">
    <property type="term" value="P:eating behavior"/>
    <property type="evidence" value="ECO:0007669"/>
    <property type="project" value="TreeGrafter"/>
</dbReference>
<evidence type="ECO:0000313" key="11">
    <source>
        <dbReference type="Ensembl" id="ENSSMRP00000003446.1"/>
    </source>
</evidence>
<evidence type="ECO:0000256" key="1">
    <source>
        <dbReference type="ARBA" id="ARBA00004613"/>
    </source>
</evidence>
<evidence type="ECO:0000256" key="7">
    <source>
        <dbReference type="ARBA" id="ARBA00022737"/>
    </source>
</evidence>
<evidence type="ECO:0000256" key="2">
    <source>
        <dbReference type="ARBA" id="ARBA00010437"/>
    </source>
</evidence>
<keyword evidence="3 9" id="KW-0964">Secreted</keyword>
<dbReference type="GO" id="GO:0032024">
    <property type="term" value="P:positive regulation of insulin secretion"/>
    <property type="evidence" value="ECO:0007669"/>
    <property type="project" value="TreeGrafter"/>
</dbReference>
<dbReference type="GO" id="GO:0014050">
    <property type="term" value="P:negative regulation of glutamate secretion"/>
    <property type="evidence" value="ECO:0007669"/>
    <property type="project" value="TreeGrafter"/>
</dbReference>
<feature type="region of interest" description="Disordered" evidence="10">
    <location>
        <begin position="86"/>
        <end position="124"/>
    </location>
</feature>
<dbReference type="Ensembl" id="ENSSMRT00000004111.1">
    <property type="protein sequence ID" value="ENSSMRP00000003452.1"/>
    <property type="gene ID" value="ENSSMRG00000002898.1"/>
</dbReference>
<comment type="similarity">
    <text evidence="2 9">Belongs to the TRH family.</text>
</comment>
<dbReference type="GO" id="GO:0014054">
    <property type="term" value="P:positive regulation of gamma-aminobutyric acid secretion"/>
    <property type="evidence" value="ECO:0007669"/>
    <property type="project" value="TreeGrafter"/>
</dbReference>
<evidence type="ECO:0000256" key="10">
    <source>
        <dbReference type="SAM" id="MobiDB-lite"/>
    </source>
</evidence>
<dbReference type="PANTHER" id="PTHR17530">
    <property type="entry name" value="PRO-THYROTROPIN-RELEASING HORMONE"/>
    <property type="match status" value="1"/>
</dbReference>
<feature type="chain" id="PRO_5044536414" description="Pro-thyrotropin-releasing hormone" evidence="9">
    <location>
        <begin position="25"/>
        <end position="265"/>
    </location>
</feature>
<dbReference type="GO" id="GO:0030141">
    <property type="term" value="C:secretory granule"/>
    <property type="evidence" value="ECO:0007669"/>
    <property type="project" value="TreeGrafter"/>
</dbReference>
<name>A0A8D0DH22_SALMN</name>
<evidence type="ECO:0000256" key="6">
    <source>
        <dbReference type="ARBA" id="ARBA00022729"/>
    </source>
</evidence>
<dbReference type="Ensembl" id="ENSSMRT00000004104.1">
    <property type="protein sequence ID" value="ENSSMRP00000003446.1"/>
    <property type="gene ID" value="ENSSMRG00000002898.1"/>
</dbReference>
<reference evidence="11" key="1">
    <citation type="submission" date="2025-05" db="UniProtKB">
        <authorList>
            <consortium name="Ensembl"/>
        </authorList>
    </citation>
    <scope>IDENTIFICATION</scope>
</reference>
<dbReference type="GO" id="GO:0008437">
    <property type="term" value="F:thyrotropin-releasing hormone activity"/>
    <property type="evidence" value="ECO:0007669"/>
    <property type="project" value="InterPro"/>
</dbReference>
<proteinExistence type="inferred from homology"/>
<feature type="region of interest" description="Disordered" evidence="10">
    <location>
        <begin position="243"/>
        <end position="265"/>
    </location>
</feature>
<organism evidence="11 12">
    <name type="scientific">Salvator merianae</name>
    <name type="common">Argentine black and white tegu</name>
    <name type="synonym">Tupinambis merianae</name>
    <dbReference type="NCBI Taxonomy" id="96440"/>
    <lineage>
        <taxon>Eukaryota</taxon>
        <taxon>Metazoa</taxon>
        <taxon>Chordata</taxon>
        <taxon>Craniata</taxon>
        <taxon>Vertebrata</taxon>
        <taxon>Euteleostomi</taxon>
        <taxon>Lepidosauria</taxon>
        <taxon>Squamata</taxon>
        <taxon>Bifurcata</taxon>
        <taxon>Unidentata</taxon>
        <taxon>Episquamata</taxon>
        <taxon>Laterata</taxon>
        <taxon>Teiioidea</taxon>
        <taxon>Teiidae</taxon>
        <taxon>Salvator</taxon>
    </lineage>
</organism>
<dbReference type="OMA" id="PDWFSKR"/>
<keyword evidence="12" id="KW-1185">Reference proteome</keyword>
<dbReference type="AlphaFoldDB" id="A0A8D0DH22"/>
<keyword evidence="4" id="KW-0165">Cleavage on pair of basic residues</keyword>
<dbReference type="Pfam" id="PF05438">
    <property type="entry name" value="TRH"/>
    <property type="match status" value="1"/>
</dbReference>
<dbReference type="Proteomes" id="UP000694421">
    <property type="component" value="Unplaced"/>
</dbReference>
<dbReference type="GO" id="GO:0001692">
    <property type="term" value="P:histamine metabolic process"/>
    <property type="evidence" value="ECO:0007669"/>
    <property type="project" value="TreeGrafter"/>
</dbReference>
<evidence type="ECO:0000256" key="5">
    <source>
        <dbReference type="ARBA" id="ARBA00022702"/>
    </source>
</evidence>
<dbReference type="GeneTree" id="ENSGT00390000016951"/>
<keyword evidence="6 9" id="KW-0732">Signal</keyword>
<dbReference type="GO" id="GO:0009755">
    <property type="term" value="P:hormone-mediated signaling pathway"/>
    <property type="evidence" value="ECO:0007669"/>
    <property type="project" value="UniProtKB-UniRule"/>
</dbReference>
<dbReference type="PANTHER" id="PTHR17530:SF2">
    <property type="entry name" value="PRO-THYROTROPIN-RELEASING HORMONE"/>
    <property type="match status" value="1"/>
</dbReference>